<keyword evidence="1" id="KW-0812">Transmembrane</keyword>
<feature type="transmembrane region" description="Helical" evidence="1">
    <location>
        <begin position="41"/>
        <end position="60"/>
    </location>
</feature>
<name>A0A1G6KK39_9PSEU</name>
<gene>
    <name evidence="2" type="ORF">SAMN05216174_101949</name>
</gene>
<dbReference type="Proteomes" id="UP000199501">
    <property type="component" value="Unassembled WGS sequence"/>
</dbReference>
<proteinExistence type="predicted"/>
<evidence type="ECO:0000256" key="1">
    <source>
        <dbReference type="SAM" id="Phobius"/>
    </source>
</evidence>
<dbReference type="RefSeq" id="WP_091448803.1">
    <property type="nucleotide sequence ID" value="NZ_FMZZ01000001.1"/>
</dbReference>
<accession>A0A1G6KK39</accession>
<keyword evidence="3" id="KW-1185">Reference proteome</keyword>
<reference evidence="3" key="1">
    <citation type="submission" date="2016-10" db="EMBL/GenBank/DDBJ databases">
        <authorList>
            <person name="Varghese N."/>
            <person name="Submissions S."/>
        </authorList>
    </citation>
    <scope>NUCLEOTIDE SEQUENCE [LARGE SCALE GENOMIC DNA]</scope>
    <source>
        <strain evidence="3">IBRC-M 10403</strain>
    </source>
</reference>
<dbReference type="OrthoDB" id="5191298at2"/>
<organism evidence="2 3">
    <name type="scientific">Actinokineospora iranica</name>
    <dbReference type="NCBI Taxonomy" id="1271860"/>
    <lineage>
        <taxon>Bacteria</taxon>
        <taxon>Bacillati</taxon>
        <taxon>Actinomycetota</taxon>
        <taxon>Actinomycetes</taxon>
        <taxon>Pseudonocardiales</taxon>
        <taxon>Pseudonocardiaceae</taxon>
        <taxon>Actinokineospora</taxon>
    </lineage>
</organism>
<sequence>MLAWLCVAFGVAFGSSLVPFISIELFVLGLAAQEPQVPWLALGAVIAVAQVAGKLVYYFAARGSIHLPAFLHRGHRKPRPMTPRRARWELRTKRIRGWVDALREKCERHPHWMFGTYSVSSLVGVPPYMATVVLAGLVRMRLSAFIGAGLLGRFVRFSALAASPALFTGWFL</sequence>
<dbReference type="STRING" id="1271860.SAMN05216174_101949"/>
<evidence type="ECO:0000313" key="2">
    <source>
        <dbReference type="EMBL" id="SDC31188.1"/>
    </source>
</evidence>
<dbReference type="EMBL" id="FMZZ01000001">
    <property type="protein sequence ID" value="SDC31188.1"/>
    <property type="molecule type" value="Genomic_DNA"/>
</dbReference>
<keyword evidence="1" id="KW-0472">Membrane</keyword>
<keyword evidence="1" id="KW-1133">Transmembrane helix</keyword>
<feature type="transmembrane region" description="Helical" evidence="1">
    <location>
        <begin position="144"/>
        <end position="167"/>
    </location>
</feature>
<protein>
    <submittedName>
        <fullName evidence="2">Membrane protein YqaA, SNARE-associated domain</fullName>
    </submittedName>
</protein>
<dbReference type="AlphaFoldDB" id="A0A1G6KK39"/>
<feature type="transmembrane region" description="Helical" evidence="1">
    <location>
        <begin position="112"/>
        <end position="138"/>
    </location>
</feature>
<evidence type="ECO:0000313" key="3">
    <source>
        <dbReference type="Proteomes" id="UP000199501"/>
    </source>
</evidence>